<keyword evidence="2 4" id="KW-0863">Zinc-finger</keyword>
<dbReference type="CDD" id="cd20071">
    <property type="entry name" value="SET_SMYD"/>
    <property type="match status" value="1"/>
</dbReference>
<dbReference type="GO" id="GO:0008170">
    <property type="term" value="F:N-methyltransferase activity"/>
    <property type="evidence" value="ECO:0007669"/>
    <property type="project" value="UniProtKB-ARBA"/>
</dbReference>
<keyword evidence="1" id="KW-0479">Metal-binding</keyword>
<dbReference type="GO" id="GO:0008270">
    <property type="term" value="F:zinc ion binding"/>
    <property type="evidence" value="ECO:0007669"/>
    <property type="project" value="UniProtKB-KW"/>
</dbReference>
<dbReference type="OMA" id="KCFDCAC"/>
<dbReference type="InParanoid" id="B4IY52"/>
<dbReference type="KEGG" id="dgr:6557940"/>
<name>B4IY52_DROGR</name>
<evidence type="ECO:0000259" key="6">
    <source>
        <dbReference type="PROSITE" id="PS50865"/>
    </source>
</evidence>
<dbReference type="PROSITE" id="PS01360">
    <property type="entry name" value="ZF_MYND_1"/>
    <property type="match status" value="1"/>
</dbReference>
<sequence>MTTPTSCAYCQQRATQLCAGCRSVVYCSREHQKEHWKRGHKRECKCYEVTSNELLGRHLRATRDIRMGEQIMCEAPLVVGPKVAATPLCLGCHRNLLAPQKPAMTFYKCSSCSWPMCSKECEKSPFHLDECRLMAASNFQSKINYNPADPEGKESAYCVIMLLRCMQLKRSNPEAFARLAALEDHLKERIETPLYQVLRANLITFIKTVLGQRDWPELEILRIAAILDTNAFEVRQNGERRKVRAIFPGGAMIAHDCVPNLRHRFDDNMRIIFLAKRPIPKGAILSISYTQPLRSTVQRRVHLKQVKCFDCACERCSDPTELGTFAGAHLCGKCKVGKVISQNPLENAANWHCQLCNVKKSAREVLTQDARLQQEIESLDKTTPVHLEEFIQGHRIDLHDTNTHILQAKYALTQLYGTAPGYAMDELSEESLKRKVDLCEELLQISNLFDGGWSIFRGNLLIDLEEALVAQALRLQLASECESKLKRAEELLEEIKNIMKHEPEEMQQMLAERQQILNAAMAPFSVGVE</sequence>
<dbReference type="eggNOG" id="KOG2084">
    <property type="taxonomic scope" value="Eukaryota"/>
</dbReference>
<evidence type="ECO:0000259" key="5">
    <source>
        <dbReference type="PROSITE" id="PS50280"/>
    </source>
</evidence>
<dbReference type="SUPFAM" id="SSF82199">
    <property type="entry name" value="SET domain"/>
    <property type="match status" value="1"/>
</dbReference>
<organism evidence="8">
    <name type="scientific">Drosophila grimshawi</name>
    <name type="common">Hawaiian fruit fly</name>
    <name type="synonym">Idiomyia grimshawi</name>
    <dbReference type="NCBI Taxonomy" id="7222"/>
    <lineage>
        <taxon>Eukaryota</taxon>
        <taxon>Metazoa</taxon>
        <taxon>Ecdysozoa</taxon>
        <taxon>Arthropoda</taxon>
        <taxon>Hexapoda</taxon>
        <taxon>Insecta</taxon>
        <taxon>Pterygota</taxon>
        <taxon>Neoptera</taxon>
        <taxon>Endopterygota</taxon>
        <taxon>Diptera</taxon>
        <taxon>Brachycera</taxon>
        <taxon>Muscomorpha</taxon>
        <taxon>Ephydroidea</taxon>
        <taxon>Drosophilidae</taxon>
        <taxon>Drosophila</taxon>
        <taxon>Hawaiian Drosophila</taxon>
    </lineage>
</organism>
<dbReference type="SMART" id="SM00317">
    <property type="entry name" value="SET"/>
    <property type="match status" value="1"/>
</dbReference>
<dbReference type="Gene3D" id="1.10.220.160">
    <property type="match status" value="1"/>
</dbReference>
<dbReference type="EMBL" id="CH916366">
    <property type="protein sequence ID" value="EDV97595.1"/>
    <property type="molecule type" value="Genomic_DNA"/>
</dbReference>
<dbReference type="OrthoDB" id="265717at2759"/>
<keyword evidence="3" id="KW-0862">Zinc</keyword>
<keyword evidence="8" id="KW-1185">Reference proteome</keyword>
<feature type="domain" description="MYND-type" evidence="6">
    <location>
        <begin position="7"/>
        <end position="44"/>
    </location>
</feature>
<dbReference type="Pfam" id="PF00856">
    <property type="entry name" value="SET"/>
    <property type="match status" value="1"/>
</dbReference>
<dbReference type="HOGENOM" id="CLU_024539_1_0_1"/>
<evidence type="ECO:0000313" key="8">
    <source>
        <dbReference type="Proteomes" id="UP000001070"/>
    </source>
</evidence>
<dbReference type="GO" id="GO:0008276">
    <property type="term" value="F:protein methyltransferase activity"/>
    <property type="evidence" value="ECO:0007669"/>
    <property type="project" value="UniProtKB-ARBA"/>
</dbReference>
<accession>B4IY52</accession>
<dbReference type="PANTHER" id="PTHR46455:SF1">
    <property type="entry name" value="SET AND MYND DOMAIN CONTAINING, ARTHROPOD-SPECIFIC, MEMBER 2"/>
    <property type="match status" value="1"/>
</dbReference>
<gene>
    <name evidence="7" type="primary">Dgri\GH16955</name>
    <name evidence="7" type="ORF">Dgri_GH16955</name>
</gene>
<protein>
    <submittedName>
        <fullName evidence="7">GH16955</fullName>
    </submittedName>
</protein>
<evidence type="ECO:0000256" key="3">
    <source>
        <dbReference type="ARBA" id="ARBA00022833"/>
    </source>
</evidence>
<evidence type="ECO:0000256" key="4">
    <source>
        <dbReference type="PROSITE-ProRule" id="PRU00134"/>
    </source>
</evidence>
<dbReference type="Gene3D" id="2.170.270.10">
    <property type="entry name" value="SET domain"/>
    <property type="match status" value="1"/>
</dbReference>
<evidence type="ECO:0000313" key="7">
    <source>
        <dbReference type="EMBL" id="EDV97595.1"/>
    </source>
</evidence>
<evidence type="ECO:0000256" key="1">
    <source>
        <dbReference type="ARBA" id="ARBA00022723"/>
    </source>
</evidence>
<dbReference type="PANTHER" id="PTHR46455">
    <property type="entry name" value="SET AND MYND DOMAIN CONTAINING, ARTHROPOD-SPECIFIC, MEMBER 4, ISOFORM A"/>
    <property type="match status" value="1"/>
</dbReference>
<dbReference type="Proteomes" id="UP000001070">
    <property type="component" value="Unassembled WGS sequence"/>
</dbReference>
<evidence type="ECO:0000256" key="2">
    <source>
        <dbReference type="ARBA" id="ARBA00022771"/>
    </source>
</evidence>
<dbReference type="Pfam" id="PF01753">
    <property type="entry name" value="zf-MYND"/>
    <property type="match status" value="1"/>
</dbReference>
<dbReference type="SMR" id="B4IY52"/>
<feature type="domain" description="SET" evidence="5">
    <location>
        <begin position="44"/>
        <end position="290"/>
    </location>
</feature>
<dbReference type="GO" id="GO:0008757">
    <property type="term" value="F:S-adenosylmethionine-dependent methyltransferase activity"/>
    <property type="evidence" value="ECO:0007669"/>
    <property type="project" value="UniProtKB-ARBA"/>
</dbReference>
<dbReference type="InterPro" id="IPR046341">
    <property type="entry name" value="SET_dom_sf"/>
</dbReference>
<dbReference type="InterPro" id="IPR001214">
    <property type="entry name" value="SET_dom"/>
</dbReference>
<dbReference type="InterPro" id="IPR053010">
    <property type="entry name" value="SET_SmydA-8"/>
</dbReference>
<dbReference type="PROSITE" id="PS50280">
    <property type="entry name" value="SET"/>
    <property type="match status" value="1"/>
</dbReference>
<dbReference type="PhylomeDB" id="B4IY52"/>
<reference evidence="7 8" key="1">
    <citation type="journal article" date="2007" name="Nature">
        <title>Evolution of genes and genomes on the Drosophila phylogeny.</title>
        <authorList>
            <consortium name="Drosophila 12 Genomes Consortium"/>
            <person name="Clark A.G."/>
            <person name="Eisen M.B."/>
            <person name="Smith D.R."/>
            <person name="Bergman C.M."/>
            <person name="Oliver B."/>
            <person name="Markow T.A."/>
            <person name="Kaufman T.C."/>
            <person name="Kellis M."/>
            <person name="Gelbart W."/>
            <person name="Iyer V.N."/>
            <person name="Pollard D.A."/>
            <person name="Sackton T.B."/>
            <person name="Larracuente A.M."/>
            <person name="Singh N.D."/>
            <person name="Abad J.P."/>
            <person name="Abt D.N."/>
            <person name="Adryan B."/>
            <person name="Aguade M."/>
            <person name="Akashi H."/>
            <person name="Anderson W.W."/>
            <person name="Aquadro C.F."/>
            <person name="Ardell D.H."/>
            <person name="Arguello R."/>
            <person name="Artieri C.G."/>
            <person name="Barbash D.A."/>
            <person name="Barker D."/>
            <person name="Barsanti P."/>
            <person name="Batterham P."/>
            <person name="Batzoglou S."/>
            <person name="Begun D."/>
            <person name="Bhutkar A."/>
            <person name="Blanco E."/>
            <person name="Bosak S.A."/>
            <person name="Bradley R.K."/>
            <person name="Brand A.D."/>
            <person name="Brent M.R."/>
            <person name="Brooks A.N."/>
            <person name="Brown R.H."/>
            <person name="Butlin R.K."/>
            <person name="Caggese C."/>
            <person name="Calvi B.R."/>
            <person name="Bernardo de Carvalho A."/>
            <person name="Caspi A."/>
            <person name="Castrezana S."/>
            <person name="Celniker S.E."/>
            <person name="Chang J.L."/>
            <person name="Chapple C."/>
            <person name="Chatterji S."/>
            <person name="Chinwalla A."/>
            <person name="Civetta A."/>
            <person name="Clifton S.W."/>
            <person name="Comeron J.M."/>
            <person name="Costello J.C."/>
            <person name="Coyne J.A."/>
            <person name="Daub J."/>
            <person name="David R.G."/>
            <person name="Delcher A.L."/>
            <person name="Delehaunty K."/>
            <person name="Do C.B."/>
            <person name="Ebling H."/>
            <person name="Edwards K."/>
            <person name="Eickbush T."/>
            <person name="Evans J.D."/>
            <person name="Filipski A."/>
            <person name="Findeiss S."/>
            <person name="Freyhult E."/>
            <person name="Fulton L."/>
            <person name="Fulton R."/>
            <person name="Garcia A.C."/>
            <person name="Gardiner A."/>
            <person name="Garfield D.A."/>
            <person name="Garvin B.E."/>
            <person name="Gibson G."/>
            <person name="Gilbert D."/>
            <person name="Gnerre S."/>
            <person name="Godfrey J."/>
            <person name="Good R."/>
            <person name="Gotea V."/>
            <person name="Gravely B."/>
            <person name="Greenberg A.J."/>
            <person name="Griffiths-Jones S."/>
            <person name="Gross S."/>
            <person name="Guigo R."/>
            <person name="Gustafson E.A."/>
            <person name="Haerty W."/>
            <person name="Hahn M.W."/>
            <person name="Halligan D.L."/>
            <person name="Halpern A.L."/>
            <person name="Halter G.M."/>
            <person name="Han M.V."/>
            <person name="Heger A."/>
            <person name="Hillier L."/>
            <person name="Hinrichs A.S."/>
            <person name="Holmes I."/>
            <person name="Hoskins R.A."/>
            <person name="Hubisz M.J."/>
            <person name="Hultmark D."/>
            <person name="Huntley M.A."/>
            <person name="Jaffe D.B."/>
            <person name="Jagadeeshan S."/>
            <person name="Jeck W.R."/>
            <person name="Johnson J."/>
            <person name="Jones C.D."/>
            <person name="Jordan W.C."/>
            <person name="Karpen G.H."/>
            <person name="Kataoka E."/>
            <person name="Keightley P.D."/>
            <person name="Kheradpour P."/>
            <person name="Kirkness E.F."/>
            <person name="Koerich L.B."/>
            <person name="Kristiansen K."/>
            <person name="Kudrna D."/>
            <person name="Kulathinal R.J."/>
            <person name="Kumar S."/>
            <person name="Kwok R."/>
            <person name="Lander E."/>
            <person name="Langley C.H."/>
            <person name="Lapoint R."/>
            <person name="Lazzaro B.P."/>
            <person name="Lee S.J."/>
            <person name="Levesque L."/>
            <person name="Li R."/>
            <person name="Lin C.F."/>
            <person name="Lin M.F."/>
            <person name="Lindblad-Toh K."/>
            <person name="Llopart A."/>
            <person name="Long M."/>
            <person name="Low L."/>
            <person name="Lozovsky E."/>
            <person name="Lu J."/>
            <person name="Luo M."/>
            <person name="Machado C.A."/>
            <person name="Makalowski W."/>
            <person name="Marzo M."/>
            <person name="Matsuda M."/>
            <person name="Matzkin L."/>
            <person name="McAllister B."/>
            <person name="McBride C.S."/>
            <person name="McKernan B."/>
            <person name="McKernan K."/>
            <person name="Mendez-Lago M."/>
            <person name="Minx P."/>
            <person name="Mollenhauer M.U."/>
            <person name="Montooth K."/>
            <person name="Mount S.M."/>
            <person name="Mu X."/>
            <person name="Myers E."/>
            <person name="Negre B."/>
            <person name="Newfeld S."/>
            <person name="Nielsen R."/>
            <person name="Noor M.A."/>
            <person name="O'Grady P."/>
            <person name="Pachter L."/>
            <person name="Papaceit M."/>
            <person name="Parisi M.J."/>
            <person name="Parisi M."/>
            <person name="Parts L."/>
            <person name="Pedersen J.S."/>
            <person name="Pesole G."/>
            <person name="Phillippy A.M."/>
            <person name="Ponting C.P."/>
            <person name="Pop M."/>
            <person name="Porcelli D."/>
            <person name="Powell J.R."/>
            <person name="Prohaska S."/>
            <person name="Pruitt K."/>
            <person name="Puig M."/>
            <person name="Quesneville H."/>
            <person name="Ram K.R."/>
            <person name="Rand D."/>
            <person name="Rasmussen M.D."/>
            <person name="Reed L.K."/>
            <person name="Reenan R."/>
            <person name="Reily A."/>
            <person name="Remington K.A."/>
            <person name="Rieger T.T."/>
            <person name="Ritchie M.G."/>
            <person name="Robin C."/>
            <person name="Rogers Y.H."/>
            <person name="Rohde C."/>
            <person name="Rozas J."/>
            <person name="Rubenfield M.J."/>
            <person name="Ruiz A."/>
            <person name="Russo S."/>
            <person name="Salzberg S.L."/>
            <person name="Sanchez-Gracia A."/>
            <person name="Saranga D.J."/>
            <person name="Sato H."/>
            <person name="Schaeffer S.W."/>
            <person name="Schatz M.C."/>
            <person name="Schlenke T."/>
            <person name="Schwartz R."/>
            <person name="Segarra C."/>
            <person name="Singh R.S."/>
            <person name="Sirot L."/>
            <person name="Sirota M."/>
            <person name="Sisneros N.B."/>
            <person name="Smith C.D."/>
            <person name="Smith T.F."/>
            <person name="Spieth J."/>
            <person name="Stage D.E."/>
            <person name="Stark A."/>
            <person name="Stephan W."/>
            <person name="Strausberg R.L."/>
            <person name="Strempel S."/>
            <person name="Sturgill D."/>
            <person name="Sutton G."/>
            <person name="Sutton G.G."/>
            <person name="Tao W."/>
            <person name="Teichmann S."/>
            <person name="Tobari Y.N."/>
            <person name="Tomimura Y."/>
            <person name="Tsolas J.M."/>
            <person name="Valente V.L."/>
            <person name="Venter E."/>
            <person name="Venter J.C."/>
            <person name="Vicario S."/>
            <person name="Vieira F.G."/>
            <person name="Vilella A.J."/>
            <person name="Villasante A."/>
            <person name="Walenz B."/>
            <person name="Wang J."/>
            <person name="Wasserman M."/>
            <person name="Watts T."/>
            <person name="Wilson D."/>
            <person name="Wilson R.K."/>
            <person name="Wing R.A."/>
            <person name="Wolfner M.F."/>
            <person name="Wong A."/>
            <person name="Wong G.K."/>
            <person name="Wu C.I."/>
            <person name="Wu G."/>
            <person name="Yamamoto D."/>
            <person name="Yang H.P."/>
            <person name="Yang S.P."/>
            <person name="Yorke J.A."/>
            <person name="Yoshida K."/>
            <person name="Zdobnov E."/>
            <person name="Zhang P."/>
            <person name="Zhang Y."/>
            <person name="Zimin A.V."/>
            <person name="Baldwin J."/>
            <person name="Abdouelleil A."/>
            <person name="Abdulkadir J."/>
            <person name="Abebe A."/>
            <person name="Abera B."/>
            <person name="Abreu J."/>
            <person name="Acer S.C."/>
            <person name="Aftuck L."/>
            <person name="Alexander A."/>
            <person name="An P."/>
            <person name="Anderson E."/>
            <person name="Anderson S."/>
            <person name="Arachi H."/>
            <person name="Azer M."/>
            <person name="Bachantsang P."/>
            <person name="Barry A."/>
            <person name="Bayul T."/>
            <person name="Berlin A."/>
            <person name="Bessette D."/>
            <person name="Bloom T."/>
            <person name="Blye J."/>
            <person name="Boguslavskiy L."/>
            <person name="Bonnet C."/>
            <person name="Boukhgalter B."/>
            <person name="Bourzgui I."/>
            <person name="Brown A."/>
            <person name="Cahill P."/>
            <person name="Channer S."/>
            <person name="Cheshatsang Y."/>
            <person name="Chuda L."/>
            <person name="Citroen M."/>
            <person name="Collymore A."/>
            <person name="Cooke P."/>
            <person name="Costello M."/>
            <person name="D'Aco K."/>
            <person name="Daza R."/>
            <person name="De Haan G."/>
            <person name="DeGray S."/>
            <person name="DeMaso C."/>
            <person name="Dhargay N."/>
            <person name="Dooley K."/>
            <person name="Dooley E."/>
            <person name="Doricent M."/>
            <person name="Dorje P."/>
            <person name="Dorjee K."/>
            <person name="Dupes A."/>
            <person name="Elong R."/>
            <person name="Falk J."/>
            <person name="Farina A."/>
            <person name="Faro S."/>
            <person name="Ferguson D."/>
            <person name="Fisher S."/>
            <person name="Foley C.D."/>
            <person name="Franke A."/>
            <person name="Friedrich D."/>
            <person name="Gadbois L."/>
            <person name="Gearin G."/>
            <person name="Gearin C.R."/>
            <person name="Giannoukos G."/>
            <person name="Goode T."/>
            <person name="Graham J."/>
            <person name="Grandbois E."/>
            <person name="Grewal S."/>
            <person name="Gyaltsen K."/>
            <person name="Hafez N."/>
            <person name="Hagos B."/>
            <person name="Hall J."/>
            <person name="Henson C."/>
            <person name="Hollinger A."/>
            <person name="Honan T."/>
            <person name="Huard M.D."/>
            <person name="Hughes L."/>
            <person name="Hurhula B."/>
            <person name="Husby M.E."/>
            <person name="Kamat A."/>
            <person name="Kanga B."/>
            <person name="Kashin S."/>
            <person name="Khazanovich D."/>
            <person name="Kisner P."/>
            <person name="Lance K."/>
            <person name="Lara M."/>
            <person name="Lee W."/>
            <person name="Lennon N."/>
            <person name="Letendre F."/>
            <person name="LeVine R."/>
            <person name="Lipovsky A."/>
            <person name="Liu X."/>
            <person name="Liu J."/>
            <person name="Liu S."/>
            <person name="Lokyitsang T."/>
            <person name="Lokyitsang Y."/>
            <person name="Lubonja R."/>
            <person name="Lui A."/>
            <person name="MacDonald P."/>
            <person name="Magnisalis V."/>
            <person name="Maru K."/>
            <person name="Matthews C."/>
            <person name="McCusker W."/>
            <person name="McDonough S."/>
            <person name="Mehta T."/>
            <person name="Meldrim J."/>
            <person name="Meneus L."/>
            <person name="Mihai O."/>
            <person name="Mihalev A."/>
            <person name="Mihova T."/>
            <person name="Mittelman R."/>
            <person name="Mlenga V."/>
            <person name="Montmayeur A."/>
            <person name="Mulrain L."/>
            <person name="Navidi A."/>
            <person name="Naylor J."/>
            <person name="Negash T."/>
            <person name="Nguyen T."/>
            <person name="Nguyen N."/>
            <person name="Nicol R."/>
            <person name="Norbu C."/>
            <person name="Norbu N."/>
            <person name="Novod N."/>
            <person name="O'Neill B."/>
            <person name="Osman S."/>
            <person name="Markiewicz E."/>
            <person name="Oyono O.L."/>
            <person name="Patti C."/>
            <person name="Phunkhang P."/>
            <person name="Pierre F."/>
            <person name="Priest M."/>
            <person name="Raghuraman S."/>
            <person name="Rege F."/>
            <person name="Reyes R."/>
            <person name="Rise C."/>
            <person name="Rogov P."/>
            <person name="Ross K."/>
            <person name="Ryan E."/>
            <person name="Settipalli S."/>
            <person name="Shea T."/>
            <person name="Sherpa N."/>
            <person name="Shi L."/>
            <person name="Shih D."/>
            <person name="Sparrow T."/>
            <person name="Spaulding J."/>
            <person name="Stalker J."/>
            <person name="Stange-Thomann N."/>
            <person name="Stavropoulos S."/>
            <person name="Stone C."/>
            <person name="Strader C."/>
            <person name="Tesfaye S."/>
            <person name="Thomson T."/>
            <person name="Thoulutsang Y."/>
            <person name="Thoulutsang D."/>
            <person name="Topham K."/>
            <person name="Topping I."/>
            <person name="Tsamla T."/>
            <person name="Vassiliev H."/>
            <person name="Vo A."/>
            <person name="Wangchuk T."/>
            <person name="Wangdi T."/>
            <person name="Weiand M."/>
            <person name="Wilkinson J."/>
            <person name="Wilson A."/>
            <person name="Yadav S."/>
            <person name="Young G."/>
            <person name="Yu Q."/>
            <person name="Zembek L."/>
            <person name="Zhong D."/>
            <person name="Zimmer A."/>
            <person name="Zwirko Z."/>
            <person name="Jaffe D.B."/>
            <person name="Alvarez P."/>
            <person name="Brockman W."/>
            <person name="Butler J."/>
            <person name="Chin C."/>
            <person name="Gnerre S."/>
            <person name="Grabherr M."/>
            <person name="Kleber M."/>
            <person name="Mauceli E."/>
            <person name="MacCallum I."/>
        </authorList>
    </citation>
    <scope>NUCLEOTIDE SEQUENCE [LARGE SCALE GENOMIC DNA]</scope>
    <source>
        <strain evidence="8">Tucson 15287-2541.00</strain>
    </source>
</reference>
<dbReference type="InterPro" id="IPR002893">
    <property type="entry name" value="Znf_MYND"/>
</dbReference>
<dbReference type="STRING" id="7222.B4IY52"/>
<dbReference type="PROSITE" id="PS50865">
    <property type="entry name" value="ZF_MYND_2"/>
    <property type="match status" value="1"/>
</dbReference>
<proteinExistence type="predicted"/>
<dbReference type="Gene3D" id="6.10.140.2220">
    <property type="match status" value="2"/>
</dbReference>
<dbReference type="AlphaFoldDB" id="B4IY52"/>